<feature type="transmembrane region" description="Helical" evidence="6">
    <location>
        <begin position="465"/>
        <end position="486"/>
    </location>
</feature>
<keyword evidence="3" id="KW-0067">ATP-binding</keyword>
<keyword evidence="9" id="KW-1185">Reference proteome</keyword>
<evidence type="ECO:0000259" key="7">
    <source>
        <dbReference type="Pfam" id="PF00005"/>
    </source>
</evidence>
<dbReference type="PROSITE" id="PS00211">
    <property type="entry name" value="ABC_TRANSPORTER_1"/>
    <property type="match status" value="1"/>
</dbReference>
<keyword evidence="1 6" id="KW-0812">Transmembrane</keyword>
<evidence type="ECO:0000256" key="5">
    <source>
        <dbReference type="ARBA" id="ARBA00023136"/>
    </source>
</evidence>
<protein>
    <recommendedName>
        <fullName evidence="7">ABC transporter domain-containing protein</fullName>
    </recommendedName>
</protein>
<dbReference type="GO" id="GO:0016020">
    <property type="term" value="C:membrane"/>
    <property type="evidence" value="ECO:0007669"/>
    <property type="project" value="InterPro"/>
</dbReference>
<dbReference type="InterPro" id="IPR050173">
    <property type="entry name" value="ABC_transporter_C-like"/>
</dbReference>
<evidence type="ECO:0000256" key="6">
    <source>
        <dbReference type="SAM" id="Phobius"/>
    </source>
</evidence>
<organism evidence="8 9">
    <name type="scientific">[Torrubiella] hemipterigena</name>
    <dbReference type="NCBI Taxonomy" id="1531966"/>
    <lineage>
        <taxon>Eukaryota</taxon>
        <taxon>Fungi</taxon>
        <taxon>Dikarya</taxon>
        <taxon>Ascomycota</taxon>
        <taxon>Pezizomycotina</taxon>
        <taxon>Sordariomycetes</taxon>
        <taxon>Hypocreomycetidae</taxon>
        <taxon>Hypocreales</taxon>
        <taxon>Clavicipitaceae</taxon>
        <taxon>Clavicipitaceae incertae sedis</taxon>
        <taxon>'Torrubiella' clade</taxon>
    </lineage>
</organism>
<proteinExistence type="predicted"/>
<evidence type="ECO:0000256" key="3">
    <source>
        <dbReference type="ARBA" id="ARBA00022840"/>
    </source>
</evidence>
<dbReference type="GO" id="GO:0005524">
    <property type="term" value="F:ATP binding"/>
    <property type="evidence" value="ECO:0007669"/>
    <property type="project" value="UniProtKB-KW"/>
</dbReference>
<dbReference type="STRING" id="1531966.A0A0A1TNB9"/>
<dbReference type="InterPro" id="IPR027417">
    <property type="entry name" value="P-loop_NTPase"/>
</dbReference>
<dbReference type="Gene3D" id="3.40.50.300">
    <property type="entry name" value="P-loop containing nucleotide triphosphate hydrolases"/>
    <property type="match status" value="1"/>
</dbReference>
<feature type="domain" description="ABC transporter" evidence="7">
    <location>
        <begin position="579"/>
        <end position="713"/>
    </location>
</feature>
<evidence type="ECO:0000256" key="2">
    <source>
        <dbReference type="ARBA" id="ARBA00022741"/>
    </source>
</evidence>
<evidence type="ECO:0000256" key="4">
    <source>
        <dbReference type="ARBA" id="ARBA00022989"/>
    </source>
</evidence>
<name>A0A0A1TNB9_9HYPO</name>
<reference evidence="8 9" key="1">
    <citation type="journal article" date="2015" name="Genome Announc.">
        <title>Draft Genome Sequence and Gene Annotation of the Entomopathogenic Fungus Verticillium hemipterigenum.</title>
        <authorList>
            <person name="Horn F."/>
            <person name="Habel A."/>
            <person name="Scharf D.H."/>
            <person name="Dworschak J."/>
            <person name="Brakhage A.A."/>
            <person name="Guthke R."/>
            <person name="Hertweck C."/>
            <person name="Linde J."/>
        </authorList>
    </citation>
    <scope>NUCLEOTIDE SEQUENCE [LARGE SCALE GENOMIC DNA]</scope>
</reference>
<dbReference type="Proteomes" id="UP000039046">
    <property type="component" value="Unassembled WGS sequence"/>
</dbReference>
<accession>A0A0A1TNB9</accession>
<dbReference type="SUPFAM" id="SSF90123">
    <property type="entry name" value="ABC transporter transmembrane region"/>
    <property type="match status" value="1"/>
</dbReference>
<evidence type="ECO:0000256" key="1">
    <source>
        <dbReference type="ARBA" id="ARBA00022692"/>
    </source>
</evidence>
<dbReference type="InterPro" id="IPR036640">
    <property type="entry name" value="ABC1_TM_sf"/>
</dbReference>
<feature type="transmembrane region" description="Helical" evidence="6">
    <location>
        <begin position="246"/>
        <end position="265"/>
    </location>
</feature>
<keyword evidence="2" id="KW-0547">Nucleotide-binding</keyword>
<dbReference type="HOGENOM" id="CLU_380438_0_0_1"/>
<dbReference type="PANTHER" id="PTHR24223">
    <property type="entry name" value="ATP-BINDING CASSETTE SUB-FAMILY C"/>
    <property type="match status" value="1"/>
</dbReference>
<gene>
    <name evidence="8" type="ORF">VHEMI08322</name>
</gene>
<dbReference type="SUPFAM" id="SSF52540">
    <property type="entry name" value="P-loop containing nucleoside triphosphate hydrolases"/>
    <property type="match status" value="1"/>
</dbReference>
<dbReference type="PANTHER" id="PTHR24223:SF399">
    <property type="entry name" value="ABC TRANSPORTER ATNG"/>
    <property type="match status" value="1"/>
</dbReference>
<dbReference type="GO" id="GO:0016887">
    <property type="term" value="F:ATP hydrolysis activity"/>
    <property type="evidence" value="ECO:0007669"/>
    <property type="project" value="InterPro"/>
</dbReference>
<evidence type="ECO:0000313" key="9">
    <source>
        <dbReference type="Proteomes" id="UP000039046"/>
    </source>
</evidence>
<feature type="transmembrane region" description="Helical" evidence="6">
    <location>
        <begin position="367"/>
        <end position="391"/>
    </location>
</feature>
<sequence length="728" mass="79534">MADMMALNSLSVPEKGLIFVHAASLLSSLLLYVPPHTTGEEPRRLALAKPLRLAAVVSKTLILLVDQKNGALPDTLSTVALIGCSMPPLMLVFPGLVDILSSQAAIYMSIVLDLLFDAIAAPQFSTFFISSILQRLGLMSIVINLILLIRPPSSLIHAARSNAWSVTTPWTEFWDTTWSITRETAPPNYNAIQPAHQNVHQDHSAATIDADLLALQDKLRLSTGSNIPNGLSLSLASLLLGDNPSIIFQALTFALLCVIQSVYLANALTLFSLDSPMLGLSHLHFILATLTLFIGMAITKAKLGTFIVTLTQRSKRILVAAIFQKALHLNRRVALNSTARALLSDNIEAIANNIPVASSAMINLAEVCLGLLALRYIMGTFGFLVLVGFTVRHLCLTYQSSQNGETHTEMSITSQRLIAATRDMINNLVPLKMMGLEDTYARRINALKTAEQQLWLDIDQPRLQYLFQLIIYVSISTCILLICMIWRCKVERISVTVTAPIAALLFARVSDSALYVSQLRLLSSIQQSLTEIEEFLAIPDRVEPRQLQAVDKTAKVNDTNIRIVGLTCHTDGATGSPFHKLDLVLKNGTVTVLRGPSASGKTAILESVLGDVIPAEGTVEISNCPIAYCSQTTWLQNASIRSNIISCSEIDDVWYNKVINACGLEPDFERLSSRDLTIISNNTLTLSVGQKMKIALARAIYSKAPILLLDDAFSIFDNTMALKIAQSF</sequence>
<keyword evidence="5 6" id="KW-0472">Membrane</keyword>
<evidence type="ECO:0000313" key="8">
    <source>
        <dbReference type="EMBL" id="CEJ92688.1"/>
    </source>
</evidence>
<dbReference type="GO" id="GO:0042626">
    <property type="term" value="F:ATPase-coupled transmembrane transporter activity"/>
    <property type="evidence" value="ECO:0007669"/>
    <property type="project" value="TreeGrafter"/>
</dbReference>
<dbReference type="EMBL" id="CDHN01000005">
    <property type="protein sequence ID" value="CEJ92688.1"/>
    <property type="molecule type" value="Genomic_DNA"/>
</dbReference>
<feature type="transmembrane region" description="Helical" evidence="6">
    <location>
        <begin position="127"/>
        <end position="149"/>
    </location>
</feature>
<dbReference type="InterPro" id="IPR003439">
    <property type="entry name" value="ABC_transporter-like_ATP-bd"/>
</dbReference>
<feature type="transmembrane region" description="Helical" evidence="6">
    <location>
        <begin position="285"/>
        <end position="308"/>
    </location>
</feature>
<dbReference type="InterPro" id="IPR017871">
    <property type="entry name" value="ABC_transporter-like_CS"/>
</dbReference>
<dbReference type="OrthoDB" id="6500128at2759"/>
<dbReference type="AlphaFoldDB" id="A0A0A1TNB9"/>
<dbReference type="Gene3D" id="1.20.1560.10">
    <property type="entry name" value="ABC transporter type 1, transmembrane domain"/>
    <property type="match status" value="1"/>
</dbReference>
<dbReference type="Pfam" id="PF00005">
    <property type="entry name" value="ABC_tran"/>
    <property type="match status" value="1"/>
</dbReference>
<keyword evidence="4 6" id="KW-1133">Transmembrane helix</keyword>